<organism evidence="1 2">
    <name type="scientific">Gibberella moniliformis (strain M3125 / FGSC 7600)</name>
    <name type="common">Maize ear and stalk rot fungus</name>
    <name type="synonym">Fusarium verticillioides</name>
    <dbReference type="NCBI Taxonomy" id="334819"/>
    <lineage>
        <taxon>Eukaryota</taxon>
        <taxon>Fungi</taxon>
        <taxon>Dikarya</taxon>
        <taxon>Ascomycota</taxon>
        <taxon>Pezizomycotina</taxon>
        <taxon>Sordariomycetes</taxon>
        <taxon>Hypocreomycetidae</taxon>
        <taxon>Hypocreales</taxon>
        <taxon>Nectriaceae</taxon>
        <taxon>Fusarium</taxon>
        <taxon>Fusarium fujikuroi species complex</taxon>
    </lineage>
</organism>
<sequence length="46" mass="5089">MYIRQTLVAGKTFGYQVFLNLRIPCCAIACDFASLLSSRFAIKNSG</sequence>
<dbReference type="VEuPathDB" id="FungiDB:FVEG_04623"/>
<dbReference type="AlphaFoldDB" id="W7LUR1"/>
<dbReference type="GeneID" id="30062674"/>
<keyword evidence="2" id="KW-1185">Reference proteome</keyword>
<dbReference type="Proteomes" id="UP000009096">
    <property type="component" value="Chromosome 4"/>
</dbReference>
<dbReference type="EMBL" id="CM000581">
    <property type="protein sequence ID" value="EWG42953.1"/>
    <property type="molecule type" value="Genomic_DNA"/>
</dbReference>
<proteinExistence type="predicted"/>
<dbReference type="HOGENOM" id="CLU_3191416_0_0_1"/>
<name>W7LUR1_GIBM7</name>
<gene>
    <name evidence="1" type="ORF">FVEG_04623</name>
</gene>
<dbReference type="EMBL" id="DS022246">
    <property type="protein sequence ID" value="EWG42953.1"/>
    <property type="molecule type" value="Genomic_DNA"/>
</dbReference>
<reference evidence="1 2" key="1">
    <citation type="journal article" date="2010" name="Nature">
        <title>Comparative genomics reveals mobile pathogenicity chromosomes in Fusarium.</title>
        <authorList>
            <person name="Ma L.J."/>
            <person name="van der Does H.C."/>
            <person name="Borkovich K.A."/>
            <person name="Coleman J.J."/>
            <person name="Daboussi M.J."/>
            <person name="Di Pietro A."/>
            <person name="Dufresne M."/>
            <person name="Freitag M."/>
            <person name="Grabherr M."/>
            <person name="Henrissat B."/>
            <person name="Houterman P.M."/>
            <person name="Kang S."/>
            <person name="Shim W.B."/>
            <person name="Woloshuk C."/>
            <person name="Xie X."/>
            <person name="Xu J.R."/>
            <person name="Antoniw J."/>
            <person name="Baker S.E."/>
            <person name="Bluhm B.H."/>
            <person name="Breakspear A."/>
            <person name="Brown D.W."/>
            <person name="Butchko R.A."/>
            <person name="Chapman S."/>
            <person name="Coulson R."/>
            <person name="Coutinho P.M."/>
            <person name="Danchin E.G."/>
            <person name="Diener A."/>
            <person name="Gale L.R."/>
            <person name="Gardiner D.M."/>
            <person name="Goff S."/>
            <person name="Hammond-Kosack K.E."/>
            <person name="Hilburn K."/>
            <person name="Hua-Van A."/>
            <person name="Jonkers W."/>
            <person name="Kazan K."/>
            <person name="Kodira C.D."/>
            <person name="Koehrsen M."/>
            <person name="Kumar L."/>
            <person name="Lee Y.H."/>
            <person name="Li L."/>
            <person name="Manners J.M."/>
            <person name="Miranda-Saavedra D."/>
            <person name="Mukherjee M."/>
            <person name="Park G."/>
            <person name="Park J."/>
            <person name="Park S.Y."/>
            <person name="Proctor R.H."/>
            <person name="Regev A."/>
            <person name="Ruiz-Roldan M.C."/>
            <person name="Sain D."/>
            <person name="Sakthikumar S."/>
            <person name="Sykes S."/>
            <person name="Schwartz D.C."/>
            <person name="Turgeon B.G."/>
            <person name="Wapinski I."/>
            <person name="Yoder O."/>
            <person name="Young S."/>
            <person name="Zeng Q."/>
            <person name="Zhou S."/>
            <person name="Galagan J."/>
            <person name="Cuomo C.A."/>
            <person name="Kistler H.C."/>
            <person name="Rep M."/>
        </authorList>
    </citation>
    <scope>NUCLEOTIDE SEQUENCE [LARGE SCALE GENOMIC DNA]</scope>
    <source>
        <strain evidence="2">M3125 / FGSC 7600</strain>
    </source>
</reference>
<evidence type="ECO:0000313" key="1">
    <source>
        <dbReference type="EMBL" id="EWG42953.1"/>
    </source>
</evidence>
<dbReference type="KEGG" id="fvr:FVEG_04623"/>
<protein>
    <submittedName>
        <fullName evidence="1">Uncharacterized protein</fullName>
    </submittedName>
</protein>
<dbReference type="RefSeq" id="XP_018749144.1">
    <property type="nucleotide sequence ID" value="XM_018892444.1"/>
</dbReference>
<evidence type="ECO:0000313" key="2">
    <source>
        <dbReference type="Proteomes" id="UP000009096"/>
    </source>
</evidence>
<accession>W7LUR1</accession>